<dbReference type="InterPro" id="IPR006935">
    <property type="entry name" value="Helicase/UvrB_N"/>
</dbReference>
<feature type="domain" description="PLD phosphodiesterase" evidence="1">
    <location>
        <begin position="116"/>
        <end position="146"/>
    </location>
</feature>
<dbReference type="CDD" id="cd09204">
    <property type="entry name" value="PLDc_N_DEXD_b2"/>
    <property type="match status" value="1"/>
</dbReference>
<dbReference type="SMART" id="SM00490">
    <property type="entry name" value="HELICc"/>
    <property type="match status" value="1"/>
</dbReference>
<evidence type="ECO:0000259" key="1">
    <source>
        <dbReference type="PROSITE" id="PS50035"/>
    </source>
</evidence>
<dbReference type="InterPro" id="IPR021835">
    <property type="entry name" value="DUF3427"/>
</dbReference>
<dbReference type="SUPFAM" id="SSF52540">
    <property type="entry name" value="P-loop containing nucleoside triphosphate hydrolases"/>
    <property type="match status" value="1"/>
</dbReference>
<dbReference type="PROSITE" id="PS51192">
    <property type="entry name" value="HELICASE_ATP_BIND_1"/>
    <property type="match status" value="1"/>
</dbReference>
<feature type="domain" description="Helicase ATP-binding" evidence="2">
    <location>
        <begin position="233"/>
        <end position="385"/>
    </location>
</feature>
<keyword evidence="5" id="KW-1185">Reference proteome</keyword>
<dbReference type="RefSeq" id="WP_322937858.1">
    <property type="nucleotide sequence ID" value="NZ_CP141059.1"/>
</dbReference>
<feature type="domain" description="Helicase C-terminal" evidence="3">
    <location>
        <begin position="431"/>
        <end position="596"/>
    </location>
</feature>
<dbReference type="InterPro" id="IPR058403">
    <property type="entry name" value="DUF8090"/>
</dbReference>
<gene>
    <name evidence="4" type="ORF">SHK19_03400</name>
</gene>
<dbReference type="Pfam" id="PF04851">
    <property type="entry name" value="ResIII"/>
    <property type="match status" value="1"/>
</dbReference>
<dbReference type="Pfam" id="PF26350">
    <property type="entry name" value="DUF8090"/>
    <property type="match status" value="1"/>
</dbReference>
<name>A0ABZ0ZSL1_9ACTN</name>
<dbReference type="CDD" id="cd18032">
    <property type="entry name" value="DEXHc_RE_I_III_res"/>
    <property type="match status" value="1"/>
</dbReference>
<evidence type="ECO:0000259" key="2">
    <source>
        <dbReference type="PROSITE" id="PS51192"/>
    </source>
</evidence>
<dbReference type="InterPro" id="IPR001650">
    <property type="entry name" value="Helicase_C-like"/>
</dbReference>
<accession>A0ABZ0ZSL1</accession>
<reference evidence="5" key="1">
    <citation type="submission" date="2023-12" db="EMBL/GenBank/DDBJ databases">
        <title>Novel species in genus Nocardioides.</title>
        <authorList>
            <person name="Zhou H."/>
        </authorList>
    </citation>
    <scope>NUCLEOTIDE SEQUENCE [LARGE SCALE GENOMIC DNA]</scope>
    <source>
        <strain evidence="5">HM61</strain>
    </source>
</reference>
<dbReference type="CDD" id="cd18799">
    <property type="entry name" value="SF2_C_EcoAI-like"/>
    <property type="match status" value="1"/>
</dbReference>
<dbReference type="Pfam" id="PF13091">
    <property type="entry name" value="PLDc_2"/>
    <property type="match status" value="1"/>
</dbReference>
<organism evidence="4 5">
    <name type="scientific">Nocardioides bizhenqiangii</name>
    <dbReference type="NCBI Taxonomy" id="3095076"/>
    <lineage>
        <taxon>Bacteria</taxon>
        <taxon>Bacillati</taxon>
        <taxon>Actinomycetota</taxon>
        <taxon>Actinomycetes</taxon>
        <taxon>Propionibacteriales</taxon>
        <taxon>Nocardioidaceae</taxon>
        <taxon>Nocardioides</taxon>
    </lineage>
</organism>
<dbReference type="Gene3D" id="3.30.870.10">
    <property type="entry name" value="Endonuclease Chain A"/>
    <property type="match status" value="1"/>
</dbReference>
<protein>
    <submittedName>
        <fullName evidence="4">DUF3427 domain-containing protein</fullName>
    </submittedName>
</protein>
<dbReference type="Proteomes" id="UP001327225">
    <property type="component" value="Chromosome"/>
</dbReference>
<evidence type="ECO:0000259" key="3">
    <source>
        <dbReference type="PROSITE" id="PS51194"/>
    </source>
</evidence>
<dbReference type="Pfam" id="PF11907">
    <property type="entry name" value="DUF3427"/>
    <property type="match status" value="1"/>
</dbReference>
<sequence length="973" mass="107792">MTVDLSWDEPLARDVQFGYLAADITAPRHRHPRVVLNQSGASVLRTLREELARCDRFTFSVAFVSTRAIALLKQELVDFAGEGTIITSDYLAFNTPQAFAELHNLKHLGVDVRIHSSSAFHPKGYIFEHGDSVTAMVGSSNLTETALVRNHEWNLKVSAALGSDLADQITALVAREIEISVPLTQGWIDEYTTQYVAPPPRVVPTHAAGSTDPAVVEILPNRMQRDAIRALADVRAEGGKRAIVISATGTGKTMLSAFDVRACGPARMLFVVHREQILDRTIREYQRVLERPSSDFGKLTGAAKQGDRPFVFATSQTLSQPQVLAEFASDDFDYIIIDEAHRASATTYRRILEHFTPGFLLGMTATPERTDGLNVYELFDYNVPYEIRLNHALEEDMLSPFHYYGVAEVVYDDGTTITDDSDLAVLIAPDRIKHLIGALETYGQAGVPPRGLIFCSRKAEARALSDELNKRTLRGQTLRTVALTGDDSIPHREAEVARLENGELDYILTVDVFNEGVDIPSINQVVMLRQTQSAIVFVQQLGRGLRKAEAKEYLVVIDFIGNYANNFLIPIALFGDESLNKESLRKNLIAAEESGVLPGLSSVRFDKISQQRVLKAIAETTLDKMQRIKAAMLEMQDRVGGVPTLGDFFRFESVDPILLATKREHYPALVQAILKVESGLSPAETRALGLLSHEVLPAKRGHELVLLGTLLAGGRVEPSTIQARLNEAGLTHDDRVVASAIDTFTLERHAEADIKRYQDPIVTRRGDGSVSLSEAFIASYGGNDTFRAAVDDLRTTGAELVKARYHPTKVFTPGLQYSRKEVCRLLGWPRNWASTLYGYKTEVETGVCPVFVTLHKADDIAVSTAYGDRLVDRTTMLWYTRNRLTLKSREVVPIVNNAVAIHVFVKKDDAEGSGSYYLGQATSHDGEETTMPNADGHPLNVVRMMLRFNDPIDVALYDYFHPTVTENRGARTQ</sequence>
<dbReference type="SMART" id="SM00487">
    <property type="entry name" value="DEXDc"/>
    <property type="match status" value="1"/>
</dbReference>
<dbReference type="Pfam" id="PF00271">
    <property type="entry name" value="Helicase_C"/>
    <property type="match status" value="1"/>
</dbReference>
<dbReference type="PANTHER" id="PTHR47396:SF1">
    <property type="entry name" value="ATP-DEPENDENT HELICASE IRC3-RELATED"/>
    <property type="match status" value="1"/>
</dbReference>
<evidence type="ECO:0000313" key="5">
    <source>
        <dbReference type="Proteomes" id="UP001327225"/>
    </source>
</evidence>
<dbReference type="PROSITE" id="PS51194">
    <property type="entry name" value="HELICASE_CTER"/>
    <property type="match status" value="1"/>
</dbReference>
<dbReference type="InterPro" id="IPR050742">
    <property type="entry name" value="Helicase_Restrict-Modif_Enz"/>
</dbReference>
<evidence type="ECO:0000313" key="4">
    <source>
        <dbReference type="EMBL" id="WQQ27279.1"/>
    </source>
</evidence>
<dbReference type="Gene3D" id="3.40.50.300">
    <property type="entry name" value="P-loop containing nucleotide triphosphate hydrolases"/>
    <property type="match status" value="2"/>
</dbReference>
<dbReference type="PANTHER" id="PTHR47396">
    <property type="entry name" value="TYPE I RESTRICTION ENZYME ECOKI R PROTEIN"/>
    <property type="match status" value="1"/>
</dbReference>
<dbReference type="InterPro" id="IPR027417">
    <property type="entry name" value="P-loop_NTPase"/>
</dbReference>
<dbReference type="SUPFAM" id="SSF56024">
    <property type="entry name" value="Phospholipase D/nuclease"/>
    <property type="match status" value="1"/>
</dbReference>
<dbReference type="InterPro" id="IPR001736">
    <property type="entry name" value="PLipase_D/transphosphatidylase"/>
</dbReference>
<dbReference type="InterPro" id="IPR025202">
    <property type="entry name" value="PLD-like_dom"/>
</dbReference>
<proteinExistence type="predicted"/>
<dbReference type="InterPro" id="IPR014001">
    <property type="entry name" value="Helicase_ATP-bd"/>
</dbReference>
<dbReference type="EMBL" id="CP141059">
    <property type="protein sequence ID" value="WQQ27279.1"/>
    <property type="molecule type" value="Genomic_DNA"/>
</dbReference>
<dbReference type="PROSITE" id="PS50035">
    <property type="entry name" value="PLD"/>
    <property type="match status" value="1"/>
</dbReference>